<protein>
    <submittedName>
        <fullName evidence="1">Uncharacterized protein</fullName>
    </submittedName>
</protein>
<dbReference type="Proteomes" id="UP000031572">
    <property type="component" value="Unassembled WGS sequence"/>
</dbReference>
<evidence type="ECO:0000313" key="2">
    <source>
        <dbReference type="Proteomes" id="UP000031572"/>
    </source>
</evidence>
<accession>A0A0C2BM00</accession>
<dbReference type="RefSeq" id="WP_040039833.1">
    <property type="nucleotide sequence ID" value="NZ_JWJG01000028.1"/>
</dbReference>
<organism evidence="1 2">
    <name type="scientific">Noviherbaspirillum autotrophicum</name>
    <dbReference type="NCBI Taxonomy" id="709839"/>
    <lineage>
        <taxon>Bacteria</taxon>
        <taxon>Pseudomonadati</taxon>
        <taxon>Pseudomonadota</taxon>
        <taxon>Betaproteobacteria</taxon>
        <taxon>Burkholderiales</taxon>
        <taxon>Oxalobacteraceae</taxon>
        <taxon>Noviherbaspirillum</taxon>
    </lineage>
</organism>
<name>A0A0C2BM00_9BURK</name>
<dbReference type="AlphaFoldDB" id="A0A0C2BM00"/>
<dbReference type="OrthoDB" id="9007755at2"/>
<dbReference type="EMBL" id="JWJG01000028">
    <property type="protein sequence ID" value="KIF81009.1"/>
    <property type="molecule type" value="Genomic_DNA"/>
</dbReference>
<keyword evidence="2" id="KW-1185">Reference proteome</keyword>
<gene>
    <name evidence="1" type="ORF">TSA66_09595</name>
</gene>
<sequence length="90" mass="9399">MSTLMIHDLPGSKEMDRKAMSSVRGGYAGNSWLAGLGPVANVNVGVNQNITQLQNIEVNALNNVGVIGAGFVAPRFDISPTQFANASALL</sequence>
<comment type="caution">
    <text evidence="1">The sequence shown here is derived from an EMBL/GenBank/DDBJ whole genome shotgun (WGS) entry which is preliminary data.</text>
</comment>
<evidence type="ECO:0000313" key="1">
    <source>
        <dbReference type="EMBL" id="KIF81009.1"/>
    </source>
</evidence>
<proteinExistence type="predicted"/>
<reference evidence="1 2" key="1">
    <citation type="submission" date="2014-12" db="EMBL/GenBank/DDBJ databases">
        <title>Denitrispirillum autotrophicum gen. nov., sp. nov., Denitrifying, Facultatively Autotrophic Bacteria Isolated from Rice Paddy Soil.</title>
        <authorList>
            <person name="Ishii S."/>
            <person name="Ashida N."/>
            <person name="Ohno H."/>
            <person name="Otsuka S."/>
            <person name="Yokota A."/>
            <person name="Senoo K."/>
        </authorList>
    </citation>
    <scope>NUCLEOTIDE SEQUENCE [LARGE SCALE GENOMIC DNA]</scope>
    <source>
        <strain evidence="1 2">TSA66</strain>
    </source>
</reference>